<dbReference type="EMBL" id="JABBHS010000387">
    <property type="protein sequence ID" value="MBU2724051.1"/>
    <property type="molecule type" value="Genomic_DNA"/>
</dbReference>
<proteinExistence type="predicted"/>
<dbReference type="AlphaFoldDB" id="A0A8X8GDS7"/>
<name>A0A8X8GDS7_ACIFI</name>
<evidence type="ECO:0000313" key="1">
    <source>
        <dbReference type="EMBL" id="MBU2724051.1"/>
    </source>
</evidence>
<feature type="non-terminal residue" evidence="1">
    <location>
        <position position="48"/>
    </location>
</feature>
<protein>
    <submittedName>
        <fullName evidence="1">Uncharacterized protein</fullName>
    </submittedName>
</protein>
<reference evidence="1" key="1">
    <citation type="journal article" date="2021" name="ISME J.">
        <title>Genomic evolution of the class Acidithiobacillia: deep-branching Proteobacteria living in extreme acidic conditions.</title>
        <authorList>
            <person name="Moya-Beltran A."/>
            <person name="Beard S."/>
            <person name="Rojas-Villalobos C."/>
            <person name="Issotta F."/>
            <person name="Gallardo Y."/>
            <person name="Ulloa R."/>
            <person name="Giaveno A."/>
            <person name="Degli Esposti M."/>
            <person name="Johnson D.B."/>
            <person name="Quatrini R."/>
        </authorList>
    </citation>
    <scope>NUCLEOTIDE SEQUENCE</scope>
    <source>
        <strain evidence="1">DSM 583</strain>
    </source>
</reference>
<dbReference type="Proteomes" id="UP000887300">
    <property type="component" value="Unassembled WGS sequence"/>
</dbReference>
<gene>
    <name evidence="1" type="ORF">HF568_12740</name>
</gene>
<comment type="caution">
    <text evidence="1">The sequence shown here is derived from an EMBL/GenBank/DDBJ whole genome shotgun (WGS) entry which is preliminary data.</text>
</comment>
<accession>A0A8X8GDS7</accession>
<sequence length="48" mass="5328">MEMRTLTITVQPDWKAALRAAGKAAQAETYQGETLNFESPDVFLGRLT</sequence>
<evidence type="ECO:0000313" key="2">
    <source>
        <dbReference type="Proteomes" id="UP000887300"/>
    </source>
</evidence>
<organism evidence="1 2">
    <name type="scientific">Acidithiobacillus ferridurans</name>
    <dbReference type="NCBI Taxonomy" id="1232575"/>
    <lineage>
        <taxon>Bacteria</taxon>
        <taxon>Pseudomonadati</taxon>
        <taxon>Pseudomonadota</taxon>
        <taxon>Acidithiobacillia</taxon>
        <taxon>Acidithiobacillales</taxon>
        <taxon>Acidithiobacillaceae</taxon>
        <taxon>Acidithiobacillus</taxon>
    </lineage>
</organism>